<dbReference type="GO" id="GO:0006352">
    <property type="term" value="P:DNA-templated transcription initiation"/>
    <property type="evidence" value="ECO:0007669"/>
    <property type="project" value="UniProtKB-UniRule"/>
</dbReference>
<dbReference type="Gene3D" id="1.10.1740.10">
    <property type="match status" value="1"/>
</dbReference>
<dbReference type="GO" id="GO:0016987">
    <property type="term" value="F:sigma factor activity"/>
    <property type="evidence" value="ECO:0007669"/>
    <property type="project" value="UniProtKB-UniRule"/>
</dbReference>
<evidence type="ECO:0000256" key="6">
    <source>
        <dbReference type="HAMAP-Rule" id="MF_02064"/>
    </source>
</evidence>
<evidence type="ECO:0000313" key="7">
    <source>
        <dbReference type="EMBL" id="AYE35517.1"/>
    </source>
</evidence>
<protein>
    <recommendedName>
        <fullName evidence="6">RNA polymerase sigma factor SigI</fullName>
    </recommendedName>
</protein>
<dbReference type="KEGG" id="csep:CP523_14350"/>
<evidence type="ECO:0000256" key="1">
    <source>
        <dbReference type="ARBA" id="ARBA00022490"/>
    </source>
</evidence>
<evidence type="ECO:0000313" key="8">
    <source>
        <dbReference type="EMBL" id="USS02115.1"/>
    </source>
</evidence>
<keyword evidence="1 6" id="KW-0963">Cytoplasm</keyword>
<keyword evidence="3 6" id="KW-0731">Sigma factor</keyword>
<evidence type="ECO:0000256" key="3">
    <source>
        <dbReference type="ARBA" id="ARBA00023082"/>
    </source>
</evidence>
<evidence type="ECO:0000256" key="4">
    <source>
        <dbReference type="ARBA" id="ARBA00023125"/>
    </source>
</evidence>
<evidence type="ECO:0000313" key="9">
    <source>
        <dbReference type="Proteomes" id="UP000280586"/>
    </source>
</evidence>
<dbReference type="EMBL" id="CP023671">
    <property type="protein sequence ID" value="AYE35517.1"/>
    <property type="molecule type" value="Genomic_DNA"/>
</dbReference>
<comment type="similarity">
    <text evidence="6">Belongs to the sigma-70 factor family. SigI subfamily.</text>
</comment>
<dbReference type="HAMAP" id="MF_02064">
    <property type="entry name" value="Sigma70_SigI"/>
    <property type="match status" value="1"/>
</dbReference>
<comment type="subcellular location">
    <subcellularLocation>
        <location evidence="6">Cytoplasm</location>
    </subcellularLocation>
</comment>
<accession>A0A9N7PLJ6</accession>
<feature type="DNA-binding region" description="H-T-H motif" evidence="6">
    <location>
        <begin position="181"/>
        <end position="200"/>
    </location>
</feature>
<dbReference type="RefSeq" id="WP_120140990.1">
    <property type="nucleotide sequence ID" value="NZ_CP023671.1"/>
</dbReference>
<dbReference type="AlphaFoldDB" id="A0A9N7PLJ6"/>
<dbReference type="PIRSF" id="PIRSF038953">
    <property type="entry name" value="SigI"/>
    <property type="match status" value="1"/>
</dbReference>
<name>A0A9N7PLJ6_CLOSE</name>
<reference evidence="7 9" key="1">
    <citation type="submission" date="2017-09" db="EMBL/GenBank/DDBJ databases">
        <authorList>
            <person name="Thomas P."/>
            <person name="Seyboldt C."/>
        </authorList>
    </citation>
    <scope>NUCLEOTIDE SEQUENCE [LARGE SCALE GENOMIC DNA]</scope>
    <source>
        <strain evidence="7 9">DSM 7534</strain>
    </source>
</reference>
<keyword evidence="6" id="KW-0346">Stress response</keyword>
<keyword evidence="10" id="KW-1185">Reference proteome</keyword>
<evidence type="ECO:0000256" key="2">
    <source>
        <dbReference type="ARBA" id="ARBA00023015"/>
    </source>
</evidence>
<organism evidence="7 9">
    <name type="scientific">Clostridium septicum</name>
    <dbReference type="NCBI Taxonomy" id="1504"/>
    <lineage>
        <taxon>Bacteria</taxon>
        <taxon>Bacillati</taxon>
        <taxon>Bacillota</taxon>
        <taxon>Clostridia</taxon>
        <taxon>Eubacteriales</taxon>
        <taxon>Clostridiaceae</taxon>
        <taxon>Clostridium</taxon>
    </lineage>
</organism>
<evidence type="ECO:0000313" key="10">
    <source>
        <dbReference type="Proteomes" id="UP001055437"/>
    </source>
</evidence>
<evidence type="ECO:0000256" key="5">
    <source>
        <dbReference type="ARBA" id="ARBA00023163"/>
    </source>
</evidence>
<dbReference type="InterPro" id="IPR013325">
    <property type="entry name" value="RNA_pol_sigma_r2"/>
</dbReference>
<dbReference type="Proteomes" id="UP001055437">
    <property type="component" value="Chromosome"/>
</dbReference>
<dbReference type="InterPro" id="IPR014244">
    <property type="entry name" value="RNA_pol_sigma-I"/>
</dbReference>
<keyword evidence="5 6" id="KW-0804">Transcription</keyword>
<dbReference type="GO" id="GO:0003677">
    <property type="term" value="F:DNA binding"/>
    <property type="evidence" value="ECO:0007669"/>
    <property type="project" value="UniProtKB-UniRule"/>
</dbReference>
<comment type="function">
    <text evidence="6">Sigma factors are initiation factors that promote the attachment of RNA polymerase to specific initiation sites and are then released.</text>
</comment>
<dbReference type="SUPFAM" id="SSF88946">
    <property type="entry name" value="Sigma2 domain of RNA polymerase sigma factors"/>
    <property type="match status" value="1"/>
</dbReference>
<comment type="subunit">
    <text evidence="6">Interacts with RsgI.</text>
</comment>
<dbReference type="GeneID" id="303561866"/>
<dbReference type="GO" id="GO:0005737">
    <property type="term" value="C:cytoplasm"/>
    <property type="evidence" value="ECO:0007669"/>
    <property type="project" value="UniProtKB-SubCell"/>
</dbReference>
<dbReference type="EMBL" id="CP099799">
    <property type="protein sequence ID" value="USS02115.1"/>
    <property type="molecule type" value="Genomic_DNA"/>
</dbReference>
<reference evidence="8" key="2">
    <citation type="submission" date="2022-06" db="EMBL/GenBank/DDBJ databases">
        <authorList>
            <person name="Holder M.E."/>
            <person name="Ajami N.J."/>
            <person name="Petrosino J.F."/>
        </authorList>
    </citation>
    <scope>NUCLEOTIDE SEQUENCE</scope>
    <source>
        <strain evidence="8">RMA 8861</strain>
    </source>
</reference>
<gene>
    <name evidence="6" type="primary">sigI</name>
    <name evidence="7" type="ORF">CP523_14350</name>
    <name evidence="8" type="ORF">NH397_06750</name>
</gene>
<dbReference type="Proteomes" id="UP000280586">
    <property type="component" value="Chromosome"/>
</dbReference>
<comment type="activity regulation">
    <text evidence="6">Negatively regulated by the anti-sigma-I factor RsgI.</text>
</comment>
<keyword evidence="2 6" id="KW-0805">Transcription regulation</keyword>
<feature type="short sequence motif" description="Polymerase core binding" evidence="6">
    <location>
        <begin position="46"/>
        <end position="59"/>
    </location>
</feature>
<keyword evidence="4 6" id="KW-0238">DNA-binding</keyword>
<sequence length="222" mass="25975">MINDVERSLGKDYRGDINFLIEEYMPFIIKSISETTGKYVSLENSEELSVGLLAFNEAVEKYEDNRGGFLSFCKLVISSRIKNYLKRENKENNKVSFEELIAQGIEIKEDHTNVGEDKEELLREINILKSEIGEFGFTLDDLVEEAPKHEDTRRNALKLSEKVSKVKELTDHLFEKKRLPIKKISLRFTVTEKVIKRSKKFITTGIIIYYKNFRNLKLWIKK</sequence>
<proteinExistence type="inferred from homology"/>